<name>A0A0G0ZDM7_9BACT</name>
<evidence type="ECO:0000313" key="3">
    <source>
        <dbReference type="EMBL" id="KKS46837.1"/>
    </source>
</evidence>
<feature type="transmembrane region" description="Helical" evidence="1">
    <location>
        <begin position="47"/>
        <end position="70"/>
    </location>
</feature>
<accession>A0A0G0ZDM7</accession>
<keyword evidence="2" id="KW-0732">Signal</keyword>
<protein>
    <recommendedName>
        <fullName evidence="5">Integral membrane protein</fullName>
    </recommendedName>
</protein>
<evidence type="ECO:0000256" key="2">
    <source>
        <dbReference type="SAM" id="SignalP"/>
    </source>
</evidence>
<dbReference type="AlphaFoldDB" id="A0A0G0ZDM7"/>
<evidence type="ECO:0000313" key="4">
    <source>
        <dbReference type="Proteomes" id="UP000034320"/>
    </source>
</evidence>
<keyword evidence="1" id="KW-0812">Transmembrane</keyword>
<dbReference type="Pfam" id="PF18895">
    <property type="entry name" value="T4SS_pilin"/>
    <property type="match status" value="1"/>
</dbReference>
<sequence>MKKITLYLTVIGSYLCLTSPVFAQGDIPLEIPRPGNLKIDDLGKLISALIGAILIIATIAAFVYLLLGGITWITSGGDKANVEAAQKRIQAAIIGLIIVFAAWALMIVIGRFLGIDPFNFVLPSPAS</sequence>
<evidence type="ECO:0008006" key="5">
    <source>
        <dbReference type="Google" id="ProtNLM"/>
    </source>
</evidence>
<gene>
    <name evidence="3" type="ORF">UV09_C0012G0006</name>
</gene>
<keyword evidence="1" id="KW-0472">Membrane</keyword>
<evidence type="ECO:0000256" key="1">
    <source>
        <dbReference type="SAM" id="Phobius"/>
    </source>
</evidence>
<feature type="chain" id="PRO_5002535772" description="Integral membrane protein" evidence="2">
    <location>
        <begin position="24"/>
        <end position="127"/>
    </location>
</feature>
<organism evidence="3 4">
    <name type="scientific">Candidatus Gottesmanbacteria bacterium GW2011_GWA2_42_18</name>
    <dbReference type="NCBI Taxonomy" id="1618442"/>
    <lineage>
        <taxon>Bacteria</taxon>
        <taxon>Candidatus Gottesmaniibacteriota</taxon>
    </lineage>
</organism>
<dbReference type="InterPro" id="IPR043993">
    <property type="entry name" value="T4SS_pilin"/>
</dbReference>
<keyword evidence="1" id="KW-1133">Transmembrane helix</keyword>
<proteinExistence type="predicted"/>
<dbReference type="Proteomes" id="UP000034320">
    <property type="component" value="Unassembled WGS sequence"/>
</dbReference>
<feature type="signal peptide" evidence="2">
    <location>
        <begin position="1"/>
        <end position="23"/>
    </location>
</feature>
<comment type="caution">
    <text evidence="3">The sequence shown here is derived from an EMBL/GenBank/DDBJ whole genome shotgun (WGS) entry which is preliminary data.</text>
</comment>
<reference evidence="3 4" key="1">
    <citation type="journal article" date="2015" name="Nature">
        <title>rRNA introns, odd ribosomes, and small enigmatic genomes across a large radiation of phyla.</title>
        <authorList>
            <person name="Brown C.T."/>
            <person name="Hug L.A."/>
            <person name="Thomas B.C."/>
            <person name="Sharon I."/>
            <person name="Castelle C.J."/>
            <person name="Singh A."/>
            <person name="Wilkins M.J."/>
            <person name="Williams K.H."/>
            <person name="Banfield J.F."/>
        </authorList>
    </citation>
    <scope>NUCLEOTIDE SEQUENCE [LARGE SCALE GENOMIC DNA]</scope>
</reference>
<feature type="transmembrane region" description="Helical" evidence="1">
    <location>
        <begin position="91"/>
        <end position="113"/>
    </location>
</feature>
<dbReference type="EMBL" id="LCDD01000012">
    <property type="protein sequence ID" value="KKS46837.1"/>
    <property type="molecule type" value="Genomic_DNA"/>
</dbReference>